<dbReference type="EMBL" id="NAJN01000573">
    <property type="protein sequence ID" value="TKA71356.1"/>
    <property type="molecule type" value="Genomic_DNA"/>
</dbReference>
<evidence type="ECO:0000313" key="8">
    <source>
        <dbReference type="Proteomes" id="UP000308768"/>
    </source>
</evidence>
<gene>
    <name evidence="7" type="ORF">B0A49_07551</name>
</gene>
<dbReference type="SUPFAM" id="SSF53098">
    <property type="entry name" value="Ribonuclease H-like"/>
    <property type="match status" value="1"/>
</dbReference>
<keyword evidence="3" id="KW-0863">Zinc-finger</keyword>
<evidence type="ECO:0000256" key="4">
    <source>
        <dbReference type="ARBA" id="ARBA00022833"/>
    </source>
</evidence>
<comment type="caution">
    <text evidence="7">The sequence shown here is derived from an EMBL/GenBank/DDBJ whole genome shotgun (WGS) entry which is preliminary data.</text>
</comment>
<evidence type="ECO:0000256" key="1">
    <source>
        <dbReference type="ARBA" id="ARBA00004123"/>
    </source>
</evidence>
<comment type="subcellular location">
    <subcellularLocation>
        <location evidence="1">Nucleus</location>
    </subcellularLocation>
</comment>
<evidence type="ECO:0000259" key="6">
    <source>
        <dbReference type="Pfam" id="PF05699"/>
    </source>
</evidence>
<sequence>MLKESSGPAGLMKQVVKTPGNLRRVDMWLRSHDSEVHHSHSPILPVFNVANTSVKFRIVFFLPYRLQLLQSLNQMVQFLDLSPKIRLSIYQDVFTTPTGLLLGPSKVSKVDYCCPACFKKAKSQQDDTSSYHESPQPTCTNVALLYTSRLVNAEATTLSHSINTISLYSENNADILTWLHTIGAANRTSLRHLEVDFSYGVRVESQRFNVRHMLAKIKSLRSRSEEERHDSISSWIRHDQMKQDVKSLEAGSIRMVAEAIQLIAERQKLVSLVVLLPGRDGGDMWDVKNDQVYFAEETFSEDIVSGRGEVVDALCKVFGLEELTIGYTQDLELAEIVARHVGAGKVTVRADSWLGFSEDETNEWEAWGWKIERTEARKMLLPRLDSISVPGLLDNLHLQQTLIGLPEIQGAHTGENMALYLHGIIQDFKIQDKLGYFITDNASNNDACLRALKSVYKLNICPQRQRLRCAGHIINLVCKAILLGTDIDCFQELLQSIRDNEDIGDVTDERIERFENLLSVADTEKRMVRWRKKGSIGKLHNIVVHAMFTPQRQELFRLKQRQVDPAVRVLYQLVRDGGIRWNSTYDMIERAIKLRDAIDLYVLHQEKLDSSSSIAADKLSPEDWRELVDFRDLLQPMKDMTMRLEGNPATGSHGALWESLGAMDYLLSLLERRKDELSSQEDSHFKACINLGWKKLDEYYTLSDQTPAYRAAICLHPRLKMKWFKDHWQQSHQDWITTAEASIRSLWSQYKSRPRTPVSPHQQHEQSAFESYMDGGMQLAIHQTEDELDRYLIDGIVRGLRDPLEWWRVHYSDYPALSELAFDLLAIPACSTECQRVFSVAGNAISEERPRIKGDLAEAEQCLKSWLRQQLVTLALRSIINRGGGGGDGDSDILLRVLLPAKILLRILLTRPQTHTN</sequence>
<evidence type="ECO:0000256" key="5">
    <source>
        <dbReference type="ARBA" id="ARBA00023242"/>
    </source>
</evidence>
<keyword evidence="2" id="KW-0479">Metal-binding</keyword>
<dbReference type="GO" id="GO:0046983">
    <property type="term" value="F:protein dimerization activity"/>
    <property type="evidence" value="ECO:0007669"/>
    <property type="project" value="InterPro"/>
</dbReference>
<dbReference type="Pfam" id="PF05699">
    <property type="entry name" value="Dimer_Tnp_hAT"/>
    <property type="match status" value="1"/>
</dbReference>
<dbReference type="PANTHER" id="PTHR46481:SF10">
    <property type="entry name" value="ZINC FINGER BED DOMAIN-CONTAINING PROTEIN 39"/>
    <property type="match status" value="1"/>
</dbReference>
<keyword evidence="4" id="KW-0862">Zinc</keyword>
<name>A0A4U0X789_9PEZI</name>
<dbReference type="Proteomes" id="UP000308768">
    <property type="component" value="Unassembled WGS sequence"/>
</dbReference>
<dbReference type="AlphaFoldDB" id="A0A4U0X789"/>
<evidence type="ECO:0000313" key="7">
    <source>
        <dbReference type="EMBL" id="TKA71356.1"/>
    </source>
</evidence>
<dbReference type="GO" id="GO:0005634">
    <property type="term" value="C:nucleus"/>
    <property type="evidence" value="ECO:0007669"/>
    <property type="project" value="UniProtKB-SubCell"/>
</dbReference>
<reference evidence="7 8" key="1">
    <citation type="submission" date="2017-03" db="EMBL/GenBank/DDBJ databases">
        <title>Genomes of endolithic fungi from Antarctica.</title>
        <authorList>
            <person name="Coleine C."/>
            <person name="Masonjones S."/>
            <person name="Stajich J.E."/>
        </authorList>
    </citation>
    <scope>NUCLEOTIDE SEQUENCE [LARGE SCALE GENOMIC DNA]</scope>
    <source>
        <strain evidence="7 8">CCFEE 5187</strain>
    </source>
</reference>
<dbReference type="InterPro" id="IPR052035">
    <property type="entry name" value="ZnF_BED_domain_contain"/>
</dbReference>
<dbReference type="GO" id="GO:0008270">
    <property type="term" value="F:zinc ion binding"/>
    <property type="evidence" value="ECO:0007669"/>
    <property type="project" value="UniProtKB-KW"/>
</dbReference>
<proteinExistence type="predicted"/>
<accession>A0A4U0X789</accession>
<keyword evidence="5" id="KW-0539">Nucleus</keyword>
<evidence type="ECO:0000256" key="3">
    <source>
        <dbReference type="ARBA" id="ARBA00022771"/>
    </source>
</evidence>
<dbReference type="OrthoDB" id="3780340at2759"/>
<dbReference type="InterPro" id="IPR012337">
    <property type="entry name" value="RNaseH-like_sf"/>
</dbReference>
<keyword evidence="8" id="KW-1185">Reference proteome</keyword>
<dbReference type="PANTHER" id="PTHR46481">
    <property type="entry name" value="ZINC FINGER BED DOMAIN-CONTAINING PROTEIN 4"/>
    <property type="match status" value="1"/>
</dbReference>
<organism evidence="7 8">
    <name type="scientific">Cryomyces minteri</name>
    <dbReference type="NCBI Taxonomy" id="331657"/>
    <lineage>
        <taxon>Eukaryota</taxon>
        <taxon>Fungi</taxon>
        <taxon>Dikarya</taxon>
        <taxon>Ascomycota</taxon>
        <taxon>Pezizomycotina</taxon>
        <taxon>Dothideomycetes</taxon>
        <taxon>Dothideomycetes incertae sedis</taxon>
        <taxon>Cryomyces</taxon>
    </lineage>
</organism>
<protein>
    <recommendedName>
        <fullName evidence="6">HAT C-terminal dimerisation domain-containing protein</fullName>
    </recommendedName>
</protein>
<evidence type="ECO:0000256" key="2">
    <source>
        <dbReference type="ARBA" id="ARBA00022723"/>
    </source>
</evidence>
<dbReference type="InterPro" id="IPR008906">
    <property type="entry name" value="HATC_C_dom"/>
</dbReference>
<feature type="domain" description="HAT C-terminal dimerisation" evidence="6">
    <location>
        <begin position="787"/>
        <end position="867"/>
    </location>
</feature>